<protein>
    <recommendedName>
        <fullName evidence="11">ZP domain-containing protein</fullName>
    </recommendedName>
</protein>
<evidence type="ECO:0000313" key="13">
    <source>
        <dbReference type="Proteomes" id="UP000494206"/>
    </source>
</evidence>
<dbReference type="OrthoDB" id="6139674at2759"/>
<sequence length="555" mass="62047">MCQCELCNLLLLILSTTAIVLAEGIESSYLNRYASVPAPRLECGSDGIRLHVTPSGPFGGHVYVRGFFPQTVCHLDYCTQFTSSPFTMELPFRGPCNVRRRRNVSPPSISYDVTVIIQHHPLFVTSYDKAYRLNCIYKQRDALVQQKLNVSDINPIQIENKSTPRCRYDVLSGSLHGPIIKFANVGDTVVHKWSCDSGDMFGFLVHSCSVRDQAGSDFQFVDERGCVTDKSLFPEITYSPDMNSAFTIIKAFRYADQVMVHFSCQITVCKKSEQGCEGITPPVCRPLDFGPIRVQYPNDKNRQENSSERGRNEFPTAPPTLPPRNSQYQTARPSTSSPLSSSTTTTTSTTSAIPTTQKFSDVEKISGSSKFSSPNSYDFPNFLPETNPGDLDATVGIKVTPADTNNYGLEISNVDDNTSTTKRSLQPIIGEPEKNGFRTEVLSQTMDNVEPFPFPKKAEIFQASRAHRSRRKTRNEPNITLEVESTQVLLLGNDEIGANFNEPERQQSVFKNPVKCNAEIGKTFAMSTLIVMQIFSIFVIVLQRYLYQKSIDKLM</sequence>
<evidence type="ECO:0000256" key="4">
    <source>
        <dbReference type="ARBA" id="ARBA00022692"/>
    </source>
</evidence>
<evidence type="ECO:0000259" key="11">
    <source>
        <dbReference type="PROSITE" id="PS51034"/>
    </source>
</evidence>
<dbReference type="Pfam" id="PF25057">
    <property type="entry name" value="CUT_N"/>
    <property type="match status" value="1"/>
</dbReference>
<dbReference type="InterPro" id="IPR057475">
    <property type="entry name" value="CUT_C"/>
</dbReference>
<dbReference type="InterPro" id="IPR001507">
    <property type="entry name" value="ZP_dom"/>
</dbReference>
<feature type="chain" id="PRO_5035901528" description="ZP domain-containing protein" evidence="10">
    <location>
        <begin position="23"/>
        <end position="555"/>
    </location>
</feature>
<dbReference type="SMART" id="SM00241">
    <property type="entry name" value="ZP"/>
    <property type="match status" value="1"/>
</dbReference>
<evidence type="ECO:0000256" key="8">
    <source>
        <dbReference type="SAM" id="MobiDB-lite"/>
    </source>
</evidence>
<evidence type="ECO:0000313" key="12">
    <source>
        <dbReference type="EMBL" id="CAB3404731.1"/>
    </source>
</evidence>
<dbReference type="Pfam" id="PF25301">
    <property type="entry name" value="CUT_C"/>
    <property type="match status" value="1"/>
</dbReference>
<dbReference type="GO" id="GO:0042302">
    <property type="term" value="F:structural constituent of cuticle"/>
    <property type="evidence" value="ECO:0007669"/>
    <property type="project" value="UniProtKB-KW"/>
</dbReference>
<feature type="compositionally biased region" description="Polar residues" evidence="8">
    <location>
        <begin position="323"/>
        <end position="332"/>
    </location>
</feature>
<dbReference type="Proteomes" id="UP000494206">
    <property type="component" value="Unassembled WGS sequence"/>
</dbReference>
<evidence type="ECO:0000256" key="5">
    <source>
        <dbReference type="ARBA" id="ARBA00022729"/>
    </source>
</evidence>
<dbReference type="PANTHER" id="PTHR22907:SF58">
    <property type="entry name" value="ZP DOMAIN-CONTAINING PROTEIN"/>
    <property type="match status" value="1"/>
</dbReference>
<keyword evidence="4 9" id="KW-0812">Transmembrane</keyword>
<keyword evidence="7 9" id="KW-0472">Membrane</keyword>
<dbReference type="InterPro" id="IPR056953">
    <property type="entry name" value="CUT_N"/>
</dbReference>
<evidence type="ECO:0000256" key="10">
    <source>
        <dbReference type="SAM" id="SignalP"/>
    </source>
</evidence>
<comment type="caution">
    <text evidence="12">The sequence shown here is derived from an EMBL/GenBank/DDBJ whole genome shotgun (WGS) entry which is preliminary data.</text>
</comment>
<dbReference type="PANTHER" id="PTHR22907">
    <property type="entry name" value="GH04558P"/>
    <property type="match status" value="1"/>
</dbReference>
<reference evidence="12 13" key="1">
    <citation type="submission" date="2020-04" db="EMBL/GenBank/DDBJ databases">
        <authorList>
            <person name="Laetsch R D."/>
            <person name="Stevens L."/>
            <person name="Kumar S."/>
            <person name="Blaxter L. M."/>
        </authorList>
    </citation>
    <scope>NUCLEOTIDE SEQUENCE [LARGE SCALE GENOMIC DNA]</scope>
</reference>
<feature type="domain" description="ZP" evidence="11">
    <location>
        <begin position="42"/>
        <end position="283"/>
    </location>
</feature>
<organism evidence="12 13">
    <name type="scientific">Caenorhabditis bovis</name>
    <dbReference type="NCBI Taxonomy" id="2654633"/>
    <lineage>
        <taxon>Eukaryota</taxon>
        <taxon>Metazoa</taxon>
        <taxon>Ecdysozoa</taxon>
        <taxon>Nematoda</taxon>
        <taxon>Chromadorea</taxon>
        <taxon>Rhabditida</taxon>
        <taxon>Rhabditina</taxon>
        <taxon>Rhabditomorpha</taxon>
        <taxon>Rhabditoidea</taxon>
        <taxon>Rhabditidae</taxon>
        <taxon>Peloderinae</taxon>
        <taxon>Caenorhabditis</taxon>
    </lineage>
</organism>
<dbReference type="InterPro" id="IPR051962">
    <property type="entry name" value="Cuticlin"/>
</dbReference>
<keyword evidence="2" id="KW-0193">Cuticle</keyword>
<proteinExistence type="predicted"/>
<evidence type="ECO:0000256" key="2">
    <source>
        <dbReference type="ARBA" id="ARBA00022460"/>
    </source>
</evidence>
<keyword evidence="3" id="KW-1003">Cell membrane</keyword>
<evidence type="ECO:0000256" key="9">
    <source>
        <dbReference type="SAM" id="Phobius"/>
    </source>
</evidence>
<feature type="compositionally biased region" description="Polar residues" evidence="8">
    <location>
        <begin position="366"/>
        <end position="378"/>
    </location>
</feature>
<accession>A0A8S1F2G9</accession>
<dbReference type="EMBL" id="CADEPM010000004">
    <property type="protein sequence ID" value="CAB3404731.1"/>
    <property type="molecule type" value="Genomic_DNA"/>
</dbReference>
<evidence type="ECO:0000256" key="7">
    <source>
        <dbReference type="ARBA" id="ARBA00023136"/>
    </source>
</evidence>
<evidence type="ECO:0000256" key="6">
    <source>
        <dbReference type="ARBA" id="ARBA00022989"/>
    </source>
</evidence>
<comment type="subcellular location">
    <subcellularLocation>
        <location evidence="1">Cell membrane</location>
        <topology evidence="1">Single-pass type I membrane protein</topology>
    </subcellularLocation>
</comment>
<gene>
    <name evidence="12" type="ORF">CBOVIS_LOCUS7015</name>
</gene>
<name>A0A8S1F2G9_9PELO</name>
<dbReference type="AlphaFoldDB" id="A0A8S1F2G9"/>
<feature type="compositionally biased region" description="Basic and acidic residues" evidence="8">
    <location>
        <begin position="299"/>
        <end position="312"/>
    </location>
</feature>
<dbReference type="PROSITE" id="PS51034">
    <property type="entry name" value="ZP_2"/>
    <property type="match status" value="1"/>
</dbReference>
<feature type="region of interest" description="Disordered" evidence="8">
    <location>
        <begin position="294"/>
        <end position="361"/>
    </location>
</feature>
<feature type="region of interest" description="Disordered" evidence="8">
    <location>
        <begin position="366"/>
        <end position="385"/>
    </location>
</feature>
<keyword evidence="13" id="KW-1185">Reference proteome</keyword>
<evidence type="ECO:0000256" key="1">
    <source>
        <dbReference type="ARBA" id="ARBA00004251"/>
    </source>
</evidence>
<keyword evidence="6 9" id="KW-1133">Transmembrane helix</keyword>
<evidence type="ECO:0000256" key="3">
    <source>
        <dbReference type="ARBA" id="ARBA00022475"/>
    </source>
</evidence>
<keyword evidence="5 10" id="KW-0732">Signal</keyword>
<feature type="compositionally biased region" description="Low complexity" evidence="8">
    <location>
        <begin position="333"/>
        <end position="356"/>
    </location>
</feature>
<feature type="transmembrane region" description="Helical" evidence="9">
    <location>
        <begin position="524"/>
        <end position="547"/>
    </location>
</feature>
<dbReference type="GO" id="GO:0005886">
    <property type="term" value="C:plasma membrane"/>
    <property type="evidence" value="ECO:0007669"/>
    <property type="project" value="UniProtKB-SubCell"/>
</dbReference>
<feature type="signal peptide" evidence="10">
    <location>
        <begin position="1"/>
        <end position="22"/>
    </location>
</feature>